<keyword evidence="5 8" id="KW-0408">Iron</keyword>
<evidence type="ECO:0000313" key="10">
    <source>
        <dbReference type="EMBL" id="RZT84192.1"/>
    </source>
</evidence>
<dbReference type="InterPro" id="IPR001080">
    <property type="entry name" value="3Fe4S_ferredoxin"/>
</dbReference>
<feature type="domain" description="4Fe-4S ferredoxin-type" evidence="9">
    <location>
        <begin position="3"/>
        <end position="31"/>
    </location>
</feature>
<dbReference type="Proteomes" id="UP000291591">
    <property type="component" value="Unassembled WGS sequence"/>
</dbReference>
<keyword evidence="7" id="KW-0003">3Fe-4S</keyword>
<accession>A0A4Q7UR74</accession>
<evidence type="ECO:0000256" key="8">
    <source>
        <dbReference type="RuleBase" id="RU368020"/>
    </source>
</evidence>
<keyword evidence="3 8" id="KW-0479">Metal-binding</keyword>
<keyword evidence="6 8" id="KW-0411">Iron-sulfur</keyword>
<comment type="cofactor">
    <cofactor evidence="1">
        <name>[3Fe-4S] cluster</name>
        <dbReference type="ChEBI" id="CHEBI:21137"/>
    </cofactor>
</comment>
<dbReference type="SUPFAM" id="SSF54862">
    <property type="entry name" value="4Fe-4S ferredoxins"/>
    <property type="match status" value="1"/>
</dbReference>
<evidence type="ECO:0000313" key="11">
    <source>
        <dbReference type="Proteomes" id="UP000291591"/>
    </source>
</evidence>
<dbReference type="AlphaFoldDB" id="A0A4Q7UR74"/>
<evidence type="ECO:0000256" key="3">
    <source>
        <dbReference type="ARBA" id="ARBA00022723"/>
    </source>
</evidence>
<evidence type="ECO:0000259" key="9">
    <source>
        <dbReference type="PROSITE" id="PS51379"/>
    </source>
</evidence>
<dbReference type="Pfam" id="PF13459">
    <property type="entry name" value="Fer4_15"/>
    <property type="match status" value="1"/>
</dbReference>
<gene>
    <name evidence="10" type="ORF">EV383_1029</name>
</gene>
<evidence type="ECO:0000256" key="2">
    <source>
        <dbReference type="ARBA" id="ARBA00022448"/>
    </source>
</evidence>
<evidence type="ECO:0000256" key="6">
    <source>
        <dbReference type="ARBA" id="ARBA00023014"/>
    </source>
</evidence>
<keyword evidence="11" id="KW-1185">Reference proteome</keyword>
<protein>
    <recommendedName>
        <fullName evidence="8">Ferredoxin</fullName>
    </recommendedName>
</protein>
<dbReference type="PANTHER" id="PTHR36923:SF3">
    <property type="entry name" value="FERREDOXIN"/>
    <property type="match status" value="1"/>
</dbReference>
<dbReference type="GO" id="GO:0051538">
    <property type="term" value="F:3 iron, 4 sulfur cluster binding"/>
    <property type="evidence" value="ECO:0007669"/>
    <property type="project" value="UniProtKB-KW"/>
</dbReference>
<dbReference type="PRINTS" id="PR00352">
    <property type="entry name" value="3FE4SFRDOXIN"/>
</dbReference>
<sequence length="65" mass="6881">MGMKVTVDKDMCIGAGQCVVTAPDVFDQDDDGFVEVLNENPGEGDAEAVRDAAHVCPARVITVEE</sequence>
<evidence type="ECO:0000256" key="7">
    <source>
        <dbReference type="ARBA" id="ARBA00023291"/>
    </source>
</evidence>
<dbReference type="InterPro" id="IPR051269">
    <property type="entry name" value="Fe-S_cluster_ET"/>
</dbReference>
<dbReference type="Gene3D" id="3.30.70.20">
    <property type="match status" value="1"/>
</dbReference>
<keyword evidence="4 8" id="KW-0249">Electron transport</keyword>
<name>A0A4Q7UR74_PSEST</name>
<organism evidence="10 11">
    <name type="scientific">Pseudonocardia sediminis</name>
    <dbReference type="NCBI Taxonomy" id="1397368"/>
    <lineage>
        <taxon>Bacteria</taxon>
        <taxon>Bacillati</taxon>
        <taxon>Actinomycetota</taxon>
        <taxon>Actinomycetes</taxon>
        <taxon>Pseudonocardiales</taxon>
        <taxon>Pseudonocardiaceae</taxon>
        <taxon>Pseudonocardia</taxon>
    </lineage>
</organism>
<dbReference type="InterPro" id="IPR017896">
    <property type="entry name" value="4Fe4S_Fe-S-bd"/>
</dbReference>
<dbReference type="GO" id="GO:0009055">
    <property type="term" value="F:electron transfer activity"/>
    <property type="evidence" value="ECO:0007669"/>
    <property type="project" value="UniProtKB-UniRule"/>
</dbReference>
<evidence type="ECO:0000256" key="1">
    <source>
        <dbReference type="ARBA" id="ARBA00001927"/>
    </source>
</evidence>
<proteinExistence type="predicted"/>
<dbReference type="PROSITE" id="PS51379">
    <property type="entry name" value="4FE4S_FER_2"/>
    <property type="match status" value="1"/>
</dbReference>
<dbReference type="GO" id="GO:0005506">
    <property type="term" value="F:iron ion binding"/>
    <property type="evidence" value="ECO:0007669"/>
    <property type="project" value="UniProtKB-UniRule"/>
</dbReference>
<reference evidence="10 11" key="1">
    <citation type="submission" date="2019-02" db="EMBL/GenBank/DDBJ databases">
        <title>Sequencing the genomes of 1000 actinobacteria strains.</title>
        <authorList>
            <person name="Klenk H.-P."/>
        </authorList>
    </citation>
    <scope>NUCLEOTIDE SEQUENCE [LARGE SCALE GENOMIC DNA]</scope>
    <source>
        <strain evidence="10 11">DSM 45779</strain>
    </source>
</reference>
<dbReference type="PANTHER" id="PTHR36923">
    <property type="entry name" value="FERREDOXIN"/>
    <property type="match status" value="1"/>
</dbReference>
<keyword evidence="2 8" id="KW-0813">Transport</keyword>
<comment type="caution">
    <text evidence="10">The sequence shown here is derived from an EMBL/GenBank/DDBJ whole genome shotgun (WGS) entry which is preliminary data.</text>
</comment>
<comment type="function">
    <text evidence="8">Ferredoxins are iron-sulfur proteins that transfer electrons in a wide variety of metabolic reactions.</text>
</comment>
<dbReference type="EMBL" id="SHKL01000001">
    <property type="protein sequence ID" value="RZT84192.1"/>
    <property type="molecule type" value="Genomic_DNA"/>
</dbReference>
<evidence type="ECO:0000256" key="5">
    <source>
        <dbReference type="ARBA" id="ARBA00023004"/>
    </source>
</evidence>
<evidence type="ECO:0000256" key="4">
    <source>
        <dbReference type="ARBA" id="ARBA00022982"/>
    </source>
</evidence>